<dbReference type="AlphaFoldDB" id="A0A125DMG7"/>
<name>A0A125DMG7_9BURK</name>
<gene>
    <name evidence="1" type="ORF">WL29_23375</name>
</gene>
<proteinExistence type="predicted"/>
<protein>
    <submittedName>
        <fullName evidence="1">Uncharacterized protein</fullName>
    </submittedName>
</protein>
<reference evidence="1 2" key="1">
    <citation type="submission" date="2015-11" db="EMBL/GenBank/DDBJ databases">
        <title>Expanding the genomic diversity of Burkholderia species for the development of highly accurate diagnostics.</title>
        <authorList>
            <person name="Sahl J."/>
            <person name="Keim P."/>
            <person name="Wagner D."/>
        </authorList>
    </citation>
    <scope>NUCLEOTIDE SEQUENCE [LARGE SCALE GENOMIC DNA]</scope>
    <source>
        <strain evidence="1 2">MSMB2087WGS</strain>
    </source>
</reference>
<evidence type="ECO:0000313" key="2">
    <source>
        <dbReference type="Proteomes" id="UP000060630"/>
    </source>
</evidence>
<organism evidence="1 2">
    <name type="scientific">Burkholderia ubonensis</name>
    <dbReference type="NCBI Taxonomy" id="101571"/>
    <lineage>
        <taxon>Bacteria</taxon>
        <taxon>Pseudomonadati</taxon>
        <taxon>Pseudomonadota</taxon>
        <taxon>Betaproteobacteria</taxon>
        <taxon>Burkholderiales</taxon>
        <taxon>Burkholderiaceae</taxon>
        <taxon>Burkholderia</taxon>
        <taxon>Burkholderia cepacia complex</taxon>
    </lineage>
</organism>
<sequence length="173" mass="18742">MNILLLAADSKRIGVALCVAQRATHCTLEGEVSLAGKGSTLVLLREPRGPELYRTTLTGTSLVEGLAHVLTWLSVRNIRVDMVTHRIDQQGQEESFLRLPKLGLLDSFASSKAAASCVRAVTAWQPDKPQFAYFSVRPHTPESLVSVIAGSNAQPPVGCPKKMKVRCETCSTN</sequence>
<dbReference type="Proteomes" id="UP000060630">
    <property type="component" value="Unassembled WGS sequence"/>
</dbReference>
<dbReference type="RefSeq" id="WP_060192699.1">
    <property type="nucleotide sequence ID" value="NZ_LPHD01000049.1"/>
</dbReference>
<evidence type="ECO:0000313" key="1">
    <source>
        <dbReference type="EMBL" id="KWA84301.1"/>
    </source>
</evidence>
<comment type="caution">
    <text evidence="1">The sequence shown here is derived from an EMBL/GenBank/DDBJ whole genome shotgun (WGS) entry which is preliminary data.</text>
</comment>
<dbReference type="EMBL" id="LPHD01000049">
    <property type="protein sequence ID" value="KWA84301.1"/>
    <property type="molecule type" value="Genomic_DNA"/>
</dbReference>
<accession>A0A125DMG7</accession>